<dbReference type="GO" id="GO:0004180">
    <property type="term" value="F:carboxypeptidase activity"/>
    <property type="evidence" value="ECO:0007669"/>
    <property type="project" value="UniProtKB-KW"/>
</dbReference>
<dbReference type="SUPFAM" id="SSF56601">
    <property type="entry name" value="beta-lactamase/transpeptidase-like"/>
    <property type="match status" value="1"/>
</dbReference>
<dbReference type="RefSeq" id="WP_101357533.1">
    <property type="nucleotide sequence ID" value="NZ_NKXO01000003.1"/>
</dbReference>
<evidence type="ECO:0000313" key="6">
    <source>
        <dbReference type="Proteomes" id="UP000233387"/>
    </source>
</evidence>
<evidence type="ECO:0000259" key="4">
    <source>
        <dbReference type="PROSITE" id="PS51178"/>
    </source>
</evidence>
<comment type="subcellular location">
    <subcellularLocation>
        <location evidence="1">Membrane</location>
    </subcellularLocation>
</comment>
<keyword evidence="5" id="KW-0132">Cell division</keyword>
<accession>A0A2N3IK65</accession>
<dbReference type="GO" id="GO:0051301">
    <property type="term" value="P:cell division"/>
    <property type="evidence" value="ECO:0007669"/>
    <property type="project" value="UniProtKB-KW"/>
</dbReference>
<gene>
    <name evidence="5" type="ORF">Rain11_0267</name>
</gene>
<dbReference type="SUPFAM" id="SSF54184">
    <property type="entry name" value="Penicillin-binding protein 2x (pbp-2x), c-terminal domain"/>
    <property type="match status" value="1"/>
</dbReference>
<dbReference type="InterPro" id="IPR050515">
    <property type="entry name" value="Beta-lactam/transpept"/>
</dbReference>
<keyword evidence="6" id="KW-1185">Reference proteome</keyword>
<keyword evidence="2" id="KW-0121">Carboxypeptidase</keyword>
<keyword evidence="5" id="KW-0131">Cell cycle</keyword>
<dbReference type="PANTHER" id="PTHR30627">
    <property type="entry name" value="PEPTIDOGLYCAN D,D-TRANSPEPTIDASE"/>
    <property type="match status" value="1"/>
</dbReference>
<dbReference type="PROSITE" id="PS51178">
    <property type="entry name" value="PASTA"/>
    <property type="match status" value="1"/>
</dbReference>
<dbReference type="Pfam" id="PF03793">
    <property type="entry name" value="PASTA"/>
    <property type="match status" value="1"/>
</dbReference>
<dbReference type="Gene3D" id="3.40.710.10">
    <property type="entry name" value="DD-peptidase/beta-lactamase superfamily"/>
    <property type="match status" value="1"/>
</dbReference>
<keyword evidence="2" id="KW-0378">Hydrolase</keyword>
<dbReference type="InterPro" id="IPR005311">
    <property type="entry name" value="PBP_dimer"/>
</dbReference>
<dbReference type="CDD" id="cd06575">
    <property type="entry name" value="PASTA_Pbp2x-like_2"/>
    <property type="match status" value="1"/>
</dbReference>
<evidence type="ECO:0000256" key="3">
    <source>
        <dbReference type="ARBA" id="ARBA00023136"/>
    </source>
</evidence>
<organism evidence="5 6">
    <name type="scientific">Raineya orbicola</name>
    <dbReference type="NCBI Taxonomy" id="2016530"/>
    <lineage>
        <taxon>Bacteria</taxon>
        <taxon>Pseudomonadati</taxon>
        <taxon>Bacteroidota</taxon>
        <taxon>Cytophagia</taxon>
        <taxon>Cytophagales</taxon>
        <taxon>Raineyaceae</taxon>
        <taxon>Raineya</taxon>
    </lineage>
</organism>
<comment type="caution">
    <text evidence="5">The sequence shown here is derived from an EMBL/GenBank/DDBJ whole genome shotgun (WGS) entry which is preliminary data.</text>
</comment>
<dbReference type="OrthoDB" id="9804124at2"/>
<keyword evidence="2" id="KW-0645">Protease</keyword>
<keyword evidence="3" id="KW-0472">Membrane</keyword>
<dbReference type="AlphaFoldDB" id="A0A2N3IK65"/>
<dbReference type="Gene3D" id="3.90.1310.10">
    <property type="entry name" value="Penicillin-binding protein 2a (Domain 2)"/>
    <property type="match status" value="1"/>
</dbReference>
<dbReference type="GO" id="GO:0008658">
    <property type="term" value="F:penicillin binding"/>
    <property type="evidence" value="ECO:0007669"/>
    <property type="project" value="InterPro"/>
</dbReference>
<dbReference type="Proteomes" id="UP000233387">
    <property type="component" value="Unassembled WGS sequence"/>
</dbReference>
<evidence type="ECO:0000256" key="2">
    <source>
        <dbReference type="ARBA" id="ARBA00022645"/>
    </source>
</evidence>
<protein>
    <submittedName>
        <fullName evidence="5">Cell division protein FtsI/penicillin-binding protein 2</fullName>
    </submittedName>
</protein>
<dbReference type="InterPro" id="IPR005543">
    <property type="entry name" value="PASTA_dom"/>
</dbReference>
<dbReference type="EMBL" id="NKXO01000003">
    <property type="protein sequence ID" value="PKQ70730.1"/>
    <property type="molecule type" value="Genomic_DNA"/>
</dbReference>
<proteinExistence type="predicted"/>
<dbReference type="Pfam" id="PF00905">
    <property type="entry name" value="Transpeptidase"/>
    <property type="match status" value="1"/>
</dbReference>
<dbReference type="Gene3D" id="3.30.10.20">
    <property type="match status" value="1"/>
</dbReference>
<dbReference type="InterPro" id="IPR012338">
    <property type="entry name" value="Beta-lactam/transpept-like"/>
</dbReference>
<reference evidence="5 6" key="1">
    <citation type="submission" date="2017-06" db="EMBL/GenBank/DDBJ databases">
        <title>Raineya orbicola gen. nov., sp. nov. a slightly thermophilic bacterium of the phylum Bacteroidetes and the description of Raineyaceae fam. nov.</title>
        <authorList>
            <person name="Albuquerque L."/>
            <person name="Polonia A.R.M."/>
            <person name="Barroso C."/>
            <person name="Froufe H.J.C."/>
            <person name="Lage O."/>
            <person name="Lobo-Da-Cunha A."/>
            <person name="Egas C."/>
            <person name="Da Costa M.S."/>
        </authorList>
    </citation>
    <scope>NUCLEOTIDE SEQUENCE [LARGE SCALE GENOMIC DNA]</scope>
    <source>
        <strain evidence="5 6">SPSPC-11</strain>
    </source>
</reference>
<dbReference type="GO" id="GO:0005886">
    <property type="term" value="C:plasma membrane"/>
    <property type="evidence" value="ECO:0007669"/>
    <property type="project" value="TreeGrafter"/>
</dbReference>
<dbReference type="InterPro" id="IPR036138">
    <property type="entry name" value="PBP_dimer_sf"/>
</dbReference>
<dbReference type="GO" id="GO:0071555">
    <property type="term" value="P:cell wall organization"/>
    <property type="evidence" value="ECO:0007669"/>
    <property type="project" value="TreeGrafter"/>
</dbReference>
<name>A0A2N3IK65_9BACT</name>
<dbReference type="Gene3D" id="3.30.450.330">
    <property type="match status" value="1"/>
</dbReference>
<dbReference type="InterPro" id="IPR001460">
    <property type="entry name" value="PCN-bd_Tpept"/>
</dbReference>
<feature type="domain" description="PASTA" evidence="4">
    <location>
        <begin position="647"/>
        <end position="705"/>
    </location>
</feature>
<dbReference type="SMART" id="SM00740">
    <property type="entry name" value="PASTA"/>
    <property type="match status" value="1"/>
</dbReference>
<sequence length="705" mass="79310">MNVKKSILLRVRIAFLAMLAVAMLSVARMAYLQIVQGKRWEKRFAERDIRFRKIPAMRGNIYASDGSLLATSLPYYRVAIDPTLPNDEDFKKNIDSLSKLLANFFQDQSASYYKKLITDARNAKKQFVYLNNKRIDYLAKQQIAQFPLFRIQSKNRKRTTVIFEPEFQRFRPFGMLASRTLGYSTEDSSKIVGVGLEYSFHKYLAGKSGQALFQRIAGGNWIPYQAGSYIEPENGYDLYTTLDVNIQDVAQDALLEALVENDADFGCVIVMEVATGEIKAMANLGKNEDGSYSENYNYAIGDKGSTDPGSVFKLASMMALLEDKAVKITDYVDTEDGVKDFYGVKLTDVKKGGFGTITVQRMFEVSSSIGIAKLVNDRFRHEPMRFIQYLEKFGLNTPLDFQMAGEAKPYIKTPQDPTWSATSLPWMAIGYEMRISPLQMLAFYNAVANNGKMVQPIIVKSIREADEIIQEFKTITLKEKICSDSTLILLKTLLEGVVERGTARSVRNSLYKIAGKTSTSQKFRNGKYVKAYHTSFAGFFPAEKPKYSCIVVIDNPRGDKQYGGDVAAPVFRKVADKLFYQDALLQRSLGLGGMPNNNFVAVHKSGYRNALHEAYTNLGINVKTDSTNDWVKSVFSPDASVFLQSSEQRKGYMPDLKGYTLRDALFLLENRGIRVQTEGAGKVYYQSVKAGRGISRGDKVLLKLR</sequence>
<dbReference type="Pfam" id="PF03717">
    <property type="entry name" value="PBP_dimer"/>
    <property type="match status" value="1"/>
</dbReference>
<dbReference type="PANTHER" id="PTHR30627:SF1">
    <property type="entry name" value="PEPTIDOGLYCAN D,D-TRANSPEPTIDASE FTSI"/>
    <property type="match status" value="1"/>
</dbReference>
<dbReference type="SUPFAM" id="SSF56519">
    <property type="entry name" value="Penicillin binding protein dimerisation domain"/>
    <property type="match status" value="1"/>
</dbReference>
<evidence type="ECO:0000256" key="1">
    <source>
        <dbReference type="ARBA" id="ARBA00004370"/>
    </source>
</evidence>
<evidence type="ECO:0000313" key="5">
    <source>
        <dbReference type="EMBL" id="PKQ70730.1"/>
    </source>
</evidence>